<evidence type="ECO:0000256" key="8">
    <source>
        <dbReference type="RuleBase" id="RU003664"/>
    </source>
</evidence>
<evidence type="ECO:0000259" key="10">
    <source>
        <dbReference type="Pfam" id="PF08245"/>
    </source>
</evidence>
<comment type="pathway">
    <text evidence="2 7 8">Cell wall biogenesis; peptidoglycan biosynthesis.</text>
</comment>
<comment type="similarity">
    <text evidence="7">Belongs to the MurCDEF family.</text>
</comment>
<dbReference type="InterPro" id="IPR036615">
    <property type="entry name" value="Mur_ligase_C_dom_sf"/>
</dbReference>
<keyword evidence="12" id="KW-1185">Reference proteome</keyword>
<dbReference type="SUPFAM" id="SSF51984">
    <property type="entry name" value="MurCD N-terminal domain"/>
    <property type="match status" value="1"/>
</dbReference>
<keyword evidence="3 7" id="KW-0963">Cytoplasm</keyword>
<feature type="binding site" evidence="7">
    <location>
        <begin position="120"/>
        <end position="126"/>
    </location>
    <ligand>
        <name>ATP</name>
        <dbReference type="ChEBI" id="CHEBI:30616"/>
    </ligand>
</feature>
<evidence type="ECO:0000256" key="4">
    <source>
        <dbReference type="ARBA" id="ARBA00022598"/>
    </source>
</evidence>
<comment type="function">
    <text evidence="7 8">Cell wall formation. Catalyzes the addition of glutamate to the nucleotide precursor UDP-N-acetylmuramoyl-L-alanine (UMA).</text>
</comment>
<dbReference type="SUPFAM" id="SSF53244">
    <property type="entry name" value="MurD-like peptide ligases, peptide-binding domain"/>
    <property type="match status" value="1"/>
</dbReference>
<dbReference type="SUPFAM" id="SSF53623">
    <property type="entry name" value="MurD-like peptide ligases, catalytic domain"/>
    <property type="match status" value="1"/>
</dbReference>
<dbReference type="EC" id="6.3.2.9" evidence="7 8"/>
<accession>A0ABM8ZVT8</accession>
<evidence type="ECO:0000256" key="1">
    <source>
        <dbReference type="ARBA" id="ARBA00004496"/>
    </source>
</evidence>
<proteinExistence type="inferred from homology"/>
<keyword evidence="7 8" id="KW-0131">Cell cycle</keyword>
<keyword evidence="4 7" id="KW-0436">Ligase</keyword>
<dbReference type="GO" id="GO:0008764">
    <property type="term" value="F:UDP-N-acetylmuramoylalanine-D-glutamate ligase activity"/>
    <property type="evidence" value="ECO:0007669"/>
    <property type="project" value="UniProtKB-EC"/>
</dbReference>
<sequence>MIPGFANLQRVCVVGLGMTGLSVVNYLRRQAPELEIYVIDTRAVAPGAEQLPANVALYCGGFEQSWLNQADLIVASPGIGLATPALQEAQQAGVPIVGDIELFALAVSASGHAPILAITGSNGKSTVTSLLGEMAKADGRQVGVGGNIGFAALDMLKEPQDLYVLELSSFQLETTSHLNAKAGVYLNLSEDHMDRYQGMADYDAAKQRLFAQCEVAIANQDDPATWPKSNREYLTFGFEQGDYVLAQHQGKAWLQARGEWVMPIDEIALIGRHNVANALAAIALAQQVGISLAACAQALREYHGLPHRCQCVHQAHGIRWVNDSKATNLASTGAALNGLMLEGRLHLLLGGDGKGADFSELAALLAPLNVAIYCYGRDGDQMMPLHPSAQRFETLEQSMSAIASVVKSGDMVLLSPACASWDQFPNFMVRGETFAKLAEKLSDSVVALQ</sequence>
<evidence type="ECO:0000256" key="2">
    <source>
        <dbReference type="ARBA" id="ARBA00004752"/>
    </source>
</evidence>
<organism evidence="11 12">
    <name type="scientific">Vibrio stylophorae</name>
    <dbReference type="NCBI Taxonomy" id="659351"/>
    <lineage>
        <taxon>Bacteria</taxon>
        <taxon>Pseudomonadati</taxon>
        <taxon>Pseudomonadota</taxon>
        <taxon>Gammaproteobacteria</taxon>
        <taxon>Vibrionales</taxon>
        <taxon>Vibrionaceae</taxon>
        <taxon>Vibrio</taxon>
    </lineage>
</organism>
<dbReference type="Pfam" id="PF08245">
    <property type="entry name" value="Mur_ligase_M"/>
    <property type="match status" value="1"/>
</dbReference>
<dbReference type="InterPro" id="IPR005762">
    <property type="entry name" value="MurD"/>
</dbReference>
<dbReference type="InterPro" id="IPR013221">
    <property type="entry name" value="Mur_ligase_cen"/>
</dbReference>
<comment type="catalytic activity">
    <reaction evidence="7 8">
        <text>UDP-N-acetyl-alpha-D-muramoyl-L-alanine + D-glutamate + ATP = UDP-N-acetyl-alpha-D-muramoyl-L-alanyl-D-glutamate + ADP + phosphate + H(+)</text>
        <dbReference type="Rhea" id="RHEA:16429"/>
        <dbReference type="ChEBI" id="CHEBI:15378"/>
        <dbReference type="ChEBI" id="CHEBI:29986"/>
        <dbReference type="ChEBI" id="CHEBI:30616"/>
        <dbReference type="ChEBI" id="CHEBI:43474"/>
        <dbReference type="ChEBI" id="CHEBI:83898"/>
        <dbReference type="ChEBI" id="CHEBI:83900"/>
        <dbReference type="ChEBI" id="CHEBI:456216"/>
        <dbReference type="EC" id="6.3.2.9"/>
    </reaction>
</comment>
<dbReference type="PANTHER" id="PTHR43692">
    <property type="entry name" value="UDP-N-ACETYLMURAMOYLALANINE--D-GLUTAMATE LIGASE"/>
    <property type="match status" value="1"/>
</dbReference>
<dbReference type="HAMAP" id="MF_00639">
    <property type="entry name" value="MurD"/>
    <property type="match status" value="1"/>
</dbReference>
<evidence type="ECO:0000256" key="5">
    <source>
        <dbReference type="ARBA" id="ARBA00022741"/>
    </source>
</evidence>
<dbReference type="InterPro" id="IPR004101">
    <property type="entry name" value="Mur_ligase_C"/>
</dbReference>
<evidence type="ECO:0000256" key="3">
    <source>
        <dbReference type="ARBA" id="ARBA00022490"/>
    </source>
</evidence>
<keyword evidence="7 8" id="KW-0132">Cell division</keyword>
<reference evidence="11" key="1">
    <citation type="submission" date="2021-11" db="EMBL/GenBank/DDBJ databases">
        <authorList>
            <person name="Rodrigo-Torres L."/>
            <person name="Arahal R. D."/>
            <person name="Lucena T."/>
        </authorList>
    </citation>
    <scope>NUCLEOTIDE SEQUENCE</scope>
    <source>
        <strain evidence="11">CECT 7929</strain>
    </source>
</reference>
<dbReference type="PANTHER" id="PTHR43692:SF1">
    <property type="entry name" value="UDP-N-ACETYLMURAMOYLALANINE--D-GLUTAMATE LIGASE"/>
    <property type="match status" value="1"/>
</dbReference>
<feature type="domain" description="Mur ligase central" evidence="10">
    <location>
        <begin position="118"/>
        <end position="285"/>
    </location>
</feature>
<evidence type="ECO:0000256" key="6">
    <source>
        <dbReference type="ARBA" id="ARBA00022840"/>
    </source>
</evidence>
<keyword evidence="7 8" id="KW-0961">Cell wall biogenesis/degradation</keyword>
<keyword evidence="7 8" id="KW-0133">Cell shape</keyword>
<dbReference type="EMBL" id="CAKLDI010000001">
    <property type="protein sequence ID" value="CAH0534451.1"/>
    <property type="molecule type" value="Genomic_DNA"/>
</dbReference>
<keyword evidence="5 7" id="KW-0547">Nucleotide-binding</keyword>
<keyword evidence="6 7" id="KW-0067">ATP-binding</keyword>
<evidence type="ECO:0000259" key="9">
    <source>
        <dbReference type="Pfam" id="PF02875"/>
    </source>
</evidence>
<evidence type="ECO:0000313" key="12">
    <source>
        <dbReference type="Proteomes" id="UP000838672"/>
    </source>
</evidence>
<dbReference type="Pfam" id="PF02875">
    <property type="entry name" value="Mur_ligase_C"/>
    <property type="match status" value="1"/>
</dbReference>
<protein>
    <recommendedName>
        <fullName evidence="7 8">UDP-N-acetylmuramoylalanine--D-glutamate ligase</fullName>
        <ecNumber evidence="7 8">6.3.2.9</ecNumber>
    </recommendedName>
    <alternativeName>
        <fullName evidence="7">D-glutamic acid-adding enzyme</fullName>
    </alternativeName>
    <alternativeName>
        <fullName evidence="7">UDP-N-acetylmuramoyl-L-alanyl-D-glutamate synthetase</fullName>
    </alternativeName>
</protein>
<feature type="domain" description="Mur ligase C-terminal" evidence="9">
    <location>
        <begin position="307"/>
        <end position="418"/>
    </location>
</feature>
<dbReference type="NCBIfam" id="TIGR01087">
    <property type="entry name" value="murD"/>
    <property type="match status" value="1"/>
</dbReference>
<gene>
    <name evidence="7 11" type="primary">murD</name>
    <name evidence="11" type="ORF">VST7929_02383</name>
</gene>
<dbReference type="Pfam" id="PF21799">
    <property type="entry name" value="MurD-like_N"/>
    <property type="match status" value="1"/>
</dbReference>
<comment type="caution">
    <text evidence="11">The sequence shown here is derived from an EMBL/GenBank/DDBJ whole genome shotgun (WGS) entry which is preliminary data.</text>
</comment>
<evidence type="ECO:0000313" key="11">
    <source>
        <dbReference type="EMBL" id="CAH0534451.1"/>
    </source>
</evidence>
<name>A0ABM8ZVT8_9VIBR</name>
<dbReference type="Gene3D" id="3.40.50.720">
    <property type="entry name" value="NAD(P)-binding Rossmann-like Domain"/>
    <property type="match status" value="1"/>
</dbReference>
<dbReference type="Gene3D" id="3.40.1190.10">
    <property type="entry name" value="Mur-like, catalytic domain"/>
    <property type="match status" value="1"/>
</dbReference>
<evidence type="ECO:0000256" key="7">
    <source>
        <dbReference type="HAMAP-Rule" id="MF_00639"/>
    </source>
</evidence>
<comment type="subcellular location">
    <subcellularLocation>
        <location evidence="1 7 8">Cytoplasm</location>
    </subcellularLocation>
</comment>
<dbReference type="Gene3D" id="3.90.190.20">
    <property type="entry name" value="Mur ligase, C-terminal domain"/>
    <property type="match status" value="1"/>
</dbReference>
<keyword evidence="7 8" id="KW-0573">Peptidoglycan synthesis</keyword>
<dbReference type="Proteomes" id="UP000838672">
    <property type="component" value="Unassembled WGS sequence"/>
</dbReference>
<dbReference type="InterPro" id="IPR036565">
    <property type="entry name" value="Mur-like_cat_sf"/>
</dbReference>